<protein>
    <submittedName>
        <fullName evidence="1">Uncharacterized protein</fullName>
    </submittedName>
</protein>
<evidence type="ECO:0000313" key="1">
    <source>
        <dbReference type="EMBL" id="GAG39941.1"/>
    </source>
</evidence>
<gene>
    <name evidence="1" type="ORF">S01H1_71263</name>
</gene>
<comment type="caution">
    <text evidence="1">The sequence shown here is derived from an EMBL/GenBank/DDBJ whole genome shotgun (WGS) entry which is preliminary data.</text>
</comment>
<accession>X0YTG0</accession>
<proteinExistence type="predicted"/>
<dbReference type="AlphaFoldDB" id="X0YTG0"/>
<dbReference type="Pfam" id="PF13289">
    <property type="entry name" value="SIR2_2"/>
    <property type="match status" value="1"/>
</dbReference>
<name>X0YTG0_9ZZZZ</name>
<dbReference type="EMBL" id="BARS01047445">
    <property type="protein sequence ID" value="GAG39941.1"/>
    <property type="molecule type" value="Genomic_DNA"/>
</dbReference>
<feature type="non-terminal residue" evidence="1">
    <location>
        <position position="1"/>
    </location>
</feature>
<organism evidence="1">
    <name type="scientific">marine sediment metagenome</name>
    <dbReference type="NCBI Taxonomy" id="412755"/>
    <lineage>
        <taxon>unclassified sequences</taxon>
        <taxon>metagenomes</taxon>
        <taxon>ecological metagenomes</taxon>
    </lineage>
</organism>
<feature type="non-terminal residue" evidence="1">
    <location>
        <position position="245"/>
    </location>
</feature>
<sequence>SIRDISKLEIYLNGKLKKLYNDMKSLFLDTNESKDFESFLGFLFNILTLLPYKKGLFDFKIADVENIRNLISEIKKQFVEKYCNPPYSDKIIEGYKKDNPFKIHQKLIRKILVRSFPLRRPNIFTLNYDLMFEKAMDKMGIVYVDGFVGTSERIFKPESFNFDFYYPATTTEGKVNRLERVIHLYKLHGSIDWIKVQSTPFNIMGIVKKSPEVLKKDEFLDLLVYPSPIKEGETIGFPYSEVFRR</sequence>
<reference evidence="1" key="1">
    <citation type="journal article" date="2014" name="Front. Microbiol.">
        <title>High frequency of phylogenetically diverse reductive dehalogenase-homologous genes in deep subseafloor sedimentary metagenomes.</title>
        <authorList>
            <person name="Kawai M."/>
            <person name="Futagami T."/>
            <person name="Toyoda A."/>
            <person name="Takaki Y."/>
            <person name="Nishi S."/>
            <person name="Hori S."/>
            <person name="Arai W."/>
            <person name="Tsubouchi T."/>
            <person name="Morono Y."/>
            <person name="Uchiyama I."/>
            <person name="Ito T."/>
            <person name="Fujiyama A."/>
            <person name="Inagaki F."/>
            <person name="Takami H."/>
        </authorList>
    </citation>
    <scope>NUCLEOTIDE SEQUENCE</scope>
    <source>
        <strain evidence="1">Expedition CK06-06</strain>
    </source>
</reference>